<proteinExistence type="inferred from homology"/>
<dbReference type="EMBL" id="SRLO01003781">
    <property type="protein sequence ID" value="TNN31125.1"/>
    <property type="molecule type" value="Genomic_DNA"/>
</dbReference>
<name>A0A4Z2EQN1_9TELE</name>
<dbReference type="GO" id="GO:0008253">
    <property type="term" value="F:5'-nucleotidase activity"/>
    <property type="evidence" value="ECO:0007669"/>
    <property type="project" value="TreeGrafter"/>
</dbReference>
<evidence type="ECO:0000313" key="5">
    <source>
        <dbReference type="EMBL" id="TNN31125.1"/>
    </source>
</evidence>
<accession>A0A4Z2EQN1</accession>
<keyword evidence="4" id="KW-0460">Magnesium</keyword>
<comment type="caution">
    <text evidence="5">The sequence shown here is derived from an EMBL/GenBank/DDBJ whole genome shotgun (WGS) entry which is preliminary data.</text>
</comment>
<dbReference type="Pfam" id="PF05761">
    <property type="entry name" value="5_nucleotid"/>
    <property type="match status" value="2"/>
</dbReference>
<dbReference type="OrthoDB" id="10252832at2759"/>
<comment type="similarity">
    <text evidence="1">Belongs to the 5'(3')-deoxyribonucleotidase family.</text>
</comment>
<dbReference type="InterPro" id="IPR023214">
    <property type="entry name" value="HAD_sf"/>
</dbReference>
<keyword evidence="2" id="KW-0479">Metal-binding</keyword>
<dbReference type="InterPro" id="IPR008380">
    <property type="entry name" value="HAD-SF_hydro_IG_5-nucl"/>
</dbReference>
<dbReference type="PANTHER" id="PTHR12103:SF17">
    <property type="entry name" value="CYTOSOLIC PURINE 5'-NUCLEOTIDASE"/>
    <property type="match status" value="1"/>
</dbReference>
<keyword evidence="3" id="KW-0378">Hydrolase</keyword>
<keyword evidence="6" id="KW-1185">Reference proteome</keyword>
<dbReference type="SUPFAM" id="SSF56784">
    <property type="entry name" value="HAD-like"/>
    <property type="match status" value="1"/>
</dbReference>
<evidence type="ECO:0000256" key="1">
    <source>
        <dbReference type="ARBA" id="ARBA00009589"/>
    </source>
</evidence>
<evidence type="ECO:0000256" key="4">
    <source>
        <dbReference type="ARBA" id="ARBA00022842"/>
    </source>
</evidence>
<gene>
    <name evidence="5" type="primary">NT5C2_0</name>
    <name evidence="5" type="ORF">EYF80_058723</name>
</gene>
<dbReference type="InterPro" id="IPR036412">
    <property type="entry name" value="HAD-like_sf"/>
</dbReference>
<dbReference type="Proteomes" id="UP000314294">
    <property type="component" value="Unassembled WGS sequence"/>
</dbReference>
<dbReference type="Gene3D" id="3.40.50.1000">
    <property type="entry name" value="HAD superfamily/HAD-like"/>
    <property type="match status" value="1"/>
</dbReference>
<dbReference type="AlphaFoldDB" id="A0A4Z2EQN1"/>
<dbReference type="PANTHER" id="PTHR12103">
    <property type="entry name" value="5'-NUCLEOTIDASE DOMAIN-CONTAINING"/>
    <property type="match status" value="1"/>
</dbReference>
<evidence type="ECO:0000313" key="6">
    <source>
        <dbReference type="Proteomes" id="UP000314294"/>
    </source>
</evidence>
<organism evidence="5 6">
    <name type="scientific">Liparis tanakae</name>
    <name type="common">Tanaka's snailfish</name>
    <dbReference type="NCBI Taxonomy" id="230148"/>
    <lineage>
        <taxon>Eukaryota</taxon>
        <taxon>Metazoa</taxon>
        <taxon>Chordata</taxon>
        <taxon>Craniata</taxon>
        <taxon>Vertebrata</taxon>
        <taxon>Euteleostomi</taxon>
        <taxon>Actinopterygii</taxon>
        <taxon>Neopterygii</taxon>
        <taxon>Teleostei</taxon>
        <taxon>Neoteleostei</taxon>
        <taxon>Acanthomorphata</taxon>
        <taxon>Eupercaria</taxon>
        <taxon>Perciformes</taxon>
        <taxon>Cottioidei</taxon>
        <taxon>Cottales</taxon>
        <taxon>Liparidae</taxon>
        <taxon>Liparis</taxon>
    </lineage>
</organism>
<reference evidence="5 6" key="1">
    <citation type="submission" date="2019-03" db="EMBL/GenBank/DDBJ databases">
        <title>First draft genome of Liparis tanakae, snailfish: a comprehensive survey of snailfish specific genes.</title>
        <authorList>
            <person name="Kim W."/>
            <person name="Song I."/>
            <person name="Jeong J.-H."/>
            <person name="Kim D."/>
            <person name="Kim S."/>
            <person name="Ryu S."/>
            <person name="Song J.Y."/>
            <person name="Lee S.K."/>
        </authorList>
    </citation>
    <scope>NUCLEOTIDE SEQUENCE [LARGE SCALE GENOMIC DNA]</scope>
    <source>
        <tissue evidence="5">Muscle</tissue>
    </source>
</reference>
<sequence>MGFGLTVERLVSIGYPQELLNFVYDPSFPTRPVHGALLSLSFFYFCIVFFITAPRSPPSRGLVFDTMYGNLLKVDAYGNILVCVHGFNFVRGPDREMYPNKFIQRGDTERFYILNTLFNLPGEEPQRGNYKCGTCEAGFKDGDLFMSFKSMFQDVRDAVDWIHFKVESFTSTHADAAASSRRPSPTRRPSFCSQGTLKEKTVENLEKYVVKDPKLPLLLSRMNEVAKVFLATNSDFKYTEKIMTYLFDFPHGPKPGTPHRPWKSYFDLILVDARKPVFFGEGTVLRQVDTVTGRLKIGTYTGSLQHGIVYSGGK</sequence>
<protein>
    <submittedName>
        <fullName evidence="5">Cytosolic purine 5'-nucleotidase</fullName>
    </submittedName>
</protein>
<evidence type="ECO:0000256" key="2">
    <source>
        <dbReference type="ARBA" id="ARBA00022723"/>
    </source>
</evidence>
<evidence type="ECO:0000256" key="3">
    <source>
        <dbReference type="ARBA" id="ARBA00022801"/>
    </source>
</evidence>
<dbReference type="GO" id="GO:0046872">
    <property type="term" value="F:metal ion binding"/>
    <property type="evidence" value="ECO:0007669"/>
    <property type="project" value="UniProtKB-KW"/>
</dbReference>